<dbReference type="InterPro" id="IPR000477">
    <property type="entry name" value="RT_dom"/>
</dbReference>
<dbReference type="InterPro" id="IPR043502">
    <property type="entry name" value="DNA/RNA_pol_sf"/>
</dbReference>
<dbReference type="Pfam" id="PF00078">
    <property type="entry name" value="RVT_1"/>
    <property type="match status" value="2"/>
</dbReference>
<dbReference type="PANTHER" id="PTHR33116">
    <property type="entry name" value="REVERSE TRANSCRIPTASE ZINC-BINDING DOMAIN-CONTAINING PROTEIN-RELATED-RELATED"/>
    <property type="match status" value="1"/>
</dbReference>
<evidence type="ECO:0000259" key="1">
    <source>
        <dbReference type="PROSITE" id="PS50878"/>
    </source>
</evidence>
<gene>
    <name evidence="2" type="primary">VvCHDp000001_878</name>
    <name evidence="2" type="ORF">CK203_011327</name>
</gene>
<dbReference type="EMBL" id="QGNW01000022">
    <property type="protein sequence ID" value="RVX14047.1"/>
    <property type="molecule type" value="Genomic_DNA"/>
</dbReference>
<protein>
    <submittedName>
        <fullName evidence="2">Putative ribonuclease H protein</fullName>
    </submittedName>
</protein>
<dbReference type="AlphaFoldDB" id="A0A438JYM9"/>
<accession>A0A438JYM9</accession>
<dbReference type="PROSITE" id="PS50878">
    <property type="entry name" value="RT_POL"/>
    <property type="match status" value="1"/>
</dbReference>
<proteinExistence type="predicted"/>
<organism evidence="2 3">
    <name type="scientific">Vitis vinifera</name>
    <name type="common">Grape</name>
    <dbReference type="NCBI Taxonomy" id="29760"/>
    <lineage>
        <taxon>Eukaryota</taxon>
        <taxon>Viridiplantae</taxon>
        <taxon>Streptophyta</taxon>
        <taxon>Embryophyta</taxon>
        <taxon>Tracheophyta</taxon>
        <taxon>Spermatophyta</taxon>
        <taxon>Magnoliopsida</taxon>
        <taxon>eudicotyledons</taxon>
        <taxon>Gunneridae</taxon>
        <taxon>Pentapetalae</taxon>
        <taxon>rosids</taxon>
        <taxon>Vitales</taxon>
        <taxon>Vitaceae</taxon>
        <taxon>Viteae</taxon>
        <taxon>Vitis</taxon>
    </lineage>
</organism>
<dbReference type="SUPFAM" id="SSF56672">
    <property type="entry name" value="DNA/RNA polymerases"/>
    <property type="match status" value="1"/>
</dbReference>
<dbReference type="Proteomes" id="UP000288805">
    <property type="component" value="Unassembled WGS sequence"/>
</dbReference>
<dbReference type="PANTHER" id="PTHR33116:SF78">
    <property type="entry name" value="OS12G0587133 PROTEIN"/>
    <property type="match status" value="1"/>
</dbReference>
<dbReference type="CDD" id="cd01650">
    <property type="entry name" value="RT_nLTR_like"/>
    <property type="match status" value="1"/>
</dbReference>
<name>A0A438JYM9_VITVI</name>
<evidence type="ECO:0000313" key="2">
    <source>
        <dbReference type="EMBL" id="RVX14047.1"/>
    </source>
</evidence>
<feature type="domain" description="Reverse transcriptase" evidence="1">
    <location>
        <begin position="1"/>
        <end position="200"/>
    </location>
</feature>
<sequence length="432" mass="49254">MSKKISNFRPISLITSLYKIIVKVLSGRLRGVLHGTIHSTQGAFVQGRQILDAVLIANEIVDEKRQSGEEGVVFKIDFEKAYNHVILVNGNSKGWVKASRGLRQGNPLSPFLFTLVVDVLSRMLLRAEERNGLEGFRVGRIRTRVSHLQFADDTIFFSSTREKDLQTLKSVLLVFGHIFGLKPLDCKASGWPILYLGLPLGRNPKACGFWDPVFERISRRLDGWQKAYLSFGGRITLIQSCLTHMPCYFLSLFKIPASVAAKIERLQRDFSWSGVGEGKKDHLVSWDVVCNLKAKEGLGFGKISIRNLALLGKWLWRYPREGSALWHQAIAQVSQEFYKFTRFVVRDGERIRFWEDLWWRDQSLGVQYPRLFRVVTDKYIPISSILDSTRPFSWSFNFRHMRSWSLSSSGLFAMIGGKASNSGKKKTKQGTL</sequence>
<comment type="caution">
    <text evidence="2">The sequence shown here is derived from an EMBL/GenBank/DDBJ whole genome shotgun (WGS) entry which is preliminary data.</text>
</comment>
<reference evidence="2 3" key="1">
    <citation type="journal article" date="2018" name="PLoS Genet.">
        <title>Population sequencing reveals clonal diversity and ancestral inbreeding in the grapevine cultivar Chardonnay.</title>
        <authorList>
            <person name="Roach M.J."/>
            <person name="Johnson D.L."/>
            <person name="Bohlmann J."/>
            <person name="van Vuuren H.J."/>
            <person name="Jones S.J."/>
            <person name="Pretorius I.S."/>
            <person name="Schmidt S.A."/>
            <person name="Borneman A.R."/>
        </authorList>
    </citation>
    <scope>NUCLEOTIDE SEQUENCE [LARGE SCALE GENOMIC DNA]</scope>
    <source>
        <strain evidence="3">cv. Chardonnay</strain>
        <tissue evidence="2">Leaf</tissue>
    </source>
</reference>
<evidence type="ECO:0000313" key="3">
    <source>
        <dbReference type="Proteomes" id="UP000288805"/>
    </source>
</evidence>